<protein>
    <submittedName>
        <fullName evidence="1">Uncharacterized protein</fullName>
    </submittedName>
</protein>
<reference evidence="1" key="1">
    <citation type="submission" date="2016-01" db="EMBL/GenBank/DDBJ databases">
        <authorList>
            <person name="Mcilroy J.S."/>
            <person name="Karst M S."/>
            <person name="Albertsen M."/>
        </authorList>
    </citation>
    <scope>NUCLEOTIDE SEQUENCE</scope>
    <source>
        <strain evidence="1">Cfx-K</strain>
    </source>
</reference>
<proteinExistence type="predicted"/>
<accession>A0A160T1M3</accession>
<dbReference type="KEGG" id="pbf:CFX0092_A1606"/>
<dbReference type="EMBL" id="LN890655">
    <property type="protein sequence ID" value="CUS03484.2"/>
    <property type="molecule type" value="Genomic_DNA"/>
</dbReference>
<evidence type="ECO:0000313" key="2">
    <source>
        <dbReference type="Proteomes" id="UP000215027"/>
    </source>
</evidence>
<sequence>MGNTQLFSDPFSTINILYANDSPPVPAALMFTDY</sequence>
<evidence type="ECO:0000313" key="1">
    <source>
        <dbReference type="EMBL" id="CUS03484.2"/>
    </source>
</evidence>
<dbReference type="AlphaFoldDB" id="A0A160T1M3"/>
<keyword evidence="2" id="KW-1185">Reference proteome</keyword>
<name>A0A160T1M3_9CHLR</name>
<gene>
    <name evidence="1" type="ORF">CFX0092_A1606</name>
</gene>
<dbReference type="Proteomes" id="UP000215027">
    <property type="component" value="Chromosome I"/>
</dbReference>
<organism evidence="1 2">
    <name type="scientific">Candidatus Promineifilum breve</name>
    <dbReference type="NCBI Taxonomy" id="1806508"/>
    <lineage>
        <taxon>Bacteria</taxon>
        <taxon>Bacillati</taxon>
        <taxon>Chloroflexota</taxon>
        <taxon>Ardenticatenia</taxon>
        <taxon>Candidatus Promineifilales</taxon>
        <taxon>Candidatus Promineifilaceae</taxon>
        <taxon>Candidatus Promineifilum</taxon>
    </lineage>
</organism>